<gene>
    <name evidence="2" type="ORF">EAT49_12880</name>
</gene>
<evidence type="ECO:0000313" key="3">
    <source>
        <dbReference type="Proteomes" id="UP000268016"/>
    </source>
</evidence>
<comment type="caution">
    <text evidence="2">The sequence shown here is derived from an EMBL/GenBank/DDBJ whole genome shotgun (WGS) entry which is preliminary data.</text>
</comment>
<dbReference type="InterPro" id="IPR003772">
    <property type="entry name" value="YceD"/>
</dbReference>
<feature type="compositionally biased region" description="Gly residues" evidence="1">
    <location>
        <begin position="177"/>
        <end position="187"/>
    </location>
</feature>
<accession>A0A3N2QYA0</accession>
<dbReference type="AlphaFoldDB" id="A0A3N2QYA0"/>
<dbReference type="EMBL" id="RDRB01000006">
    <property type="protein sequence ID" value="ROU00194.1"/>
    <property type="molecule type" value="Genomic_DNA"/>
</dbReference>
<keyword evidence="3" id="KW-1185">Reference proteome</keyword>
<evidence type="ECO:0000313" key="2">
    <source>
        <dbReference type="EMBL" id="ROU00194.1"/>
    </source>
</evidence>
<proteinExistence type="predicted"/>
<dbReference type="Pfam" id="PF02620">
    <property type="entry name" value="YceD"/>
    <property type="match status" value="1"/>
</dbReference>
<name>A0A3N2QYA0_9RHOB</name>
<feature type="region of interest" description="Disordered" evidence="1">
    <location>
        <begin position="158"/>
        <end position="204"/>
    </location>
</feature>
<dbReference type="RefSeq" id="WP_123642743.1">
    <property type="nucleotide sequence ID" value="NZ_ML119086.1"/>
</dbReference>
<protein>
    <submittedName>
        <fullName evidence="2">DUF177 domain-containing protein</fullName>
    </submittedName>
</protein>
<dbReference type="Proteomes" id="UP000268016">
    <property type="component" value="Unassembled WGS sequence"/>
</dbReference>
<sequence length="204" mass="21626">MTAPLPTHPVRLRDLPVRAPTEIRLEPDADGRAALAEALELDALRKFRFEARLSPSGEADWVLTGLLGATVVQPCVVTLEPVTTRIDEPVERRYLARWFEPEGGSEVEMPEDDRSEPLPETLDLYAVAREALALALPDWPRAEGAAIGSAVFAGPGLEPMTDDDARPFAALKALRPGPGGDPDGGAADGADAGPEEGTGSGDEK</sequence>
<evidence type="ECO:0000256" key="1">
    <source>
        <dbReference type="SAM" id="MobiDB-lite"/>
    </source>
</evidence>
<reference evidence="2 3" key="1">
    <citation type="submission" date="2018-10" db="EMBL/GenBank/DDBJ databases">
        <title>Histidinibacterium lentulum gen. nov., sp. nov., a marine bacterium from the culture broth of Picochlorum sp. 122.</title>
        <authorList>
            <person name="Wang G."/>
        </authorList>
    </citation>
    <scope>NUCLEOTIDE SEQUENCE [LARGE SCALE GENOMIC DNA]</scope>
    <source>
        <strain evidence="2 3">B17</strain>
    </source>
</reference>
<organism evidence="2 3">
    <name type="scientific">Histidinibacterium lentulum</name>
    <dbReference type="NCBI Taxonomy" id="2480588"/>
    <lineage>
        <taxon>Bacteria</taxon>
        <taxon>Pseudomonadati</taxon>
        <taxon>Pseudomonadota</taxon>
        <taxon>Alphaproteobacteria</taxon>
        <taxon>Rhodobacterales</taxon>
        <taxon>Paracoccaceae</taxon>
        <taxon>Histidinibacterium</taxon>
    </lineage>
</organism>
<dbReference type="OrthoDB" id="8443793at2"/>